<dbReference type="Proteomes" id="UP000014480">
    <property type="component" value="Unassembled WGS sequence"/>
</dbReference>
<accession>A0A484FT47</accession>
<evidence type="ECO:0000313" key="2">
    <source>
        <dbReference type="Proteomes" id="UP000014480"/>
    </source>
</evidence>
<evidence type="ECO:0000313" key="1">
    <source>
        <dbReference type="EMBL" id="TDZ21123.1"/>
    </source>
</evidence>
<protein>
    <submittedName>
        <fullName evidence="1">Uncharacterized protein</fullName>
    </submittedName>
</protein>
<reference evidence="2" key="1">
    <citation type="journal article" date="2013" name="New Phytol.">
        <title>Comparative genomic and transcriptomic analyses reveal the hemibiotrophic stage shift of Colletotrichum fungi.</title>
        <authorList>
            <person name="Gan P."/>
            <person name="Ikeda K."/>
            <person name="Irieda H."/>
            <person name="Narusaka M."/>
            <person name="O'Connell R.J."/>
            <person name="Narusaka Y."/>
            <person name="Takano Y."/>
            <person name="Kubo Y."/>
            <person name="Shirasu K."/>
        </authorList>
    </citation>
    <scope>NUCLEOTIDE SEQUENCE [LARGE SCALE GENOMIC DNA]</scope>
    <source>
        <strain evidence="2">104-T / ATCC 96160 / CBS 514.97 / LARS 414 / MAFF 240422</strain>
    </source>
</reference>
<keyword evidence="2" id="KW-1185">Reference proteome</keyword>
<reference evidence="2" key="2">
    <citation type="journal article" date="2019" name="Mol. Plant Microbe Interact.">
        <title>Genome sequence resources for four phytopathogenic fungi from the Colletotrichum orbiculare species complex.</title>
        <authorList>
            <person name="Gan P."/>
            <person name="Tsushima A."/>
            <person name="Narusaka M."/>
            <person name="Narusaka Y."/>
            <person name="Takano Y."/>
            <person name="Kubo Y."/>
            <person name="Shirasu K."/>
        </authorList>
    </citation>
    <scope>GENOME REANNOTATION</scope>
    <source>
        <strain evidence="2">104-T / ATCC 96160 / CBS 514.97 / LARS 414 / MAFF 240422</strain>
    </source>
</reference>
<organism evidence="1 2">
    <name type="scientific">Colletotrichum orbiculare (strain 104-T / ATCC 96160 / CBS 514.97 / LARS 414 / MAFF 240422)</name>
    <name type="common">Cucumber anthracnose fungus</name>
    <name type="synonym">Colletotrichum lagenarium</name>
    <dbReference type="NCBI Taxonomy" id="1213857"/>
    <lineage>
        <taxon>Eukaryota</taxon>
        <taxon>Fungi</taxon>
        <taxon>Dikarya</taxon>
        <taxon>Ascomycota</taxon>
        <taxon>Pezizomycotina</taxon>
        <taxon>Sordariomycetes</taxon>
        <taxon>Hypocreomycetidae</taxon>
        <taxon>Glomerellales</taxon>
        <taxon>Glomerellaceae</taxon>
        <taxon>Colletotrichum</taxon>
        <taxon>Colletotrichum orbiculare species complex</taxon>
    </lineage>
</organism>
<dbReference type="AlphaFoldDB" id="A0A484FT47"/>
<proteinExistence type="predicted"/>
<comment type="caution">
    <text evidence="1">The sequence shown here is derived from an EMBL/GenBank/DDBJ whole genome shotgun (WGS) entry which is preliminary data.</text>
</comment>
<sequence length="82" mass="9299">MRCVCRAGDFVSWITISQRMRLRDAVMTGVLCLTPPPSLRCDAMPCDGLRCEAWLIGQSSCHANEVMRVNVRKFHLSGREMK</sequence>
<name>A0A484FT47_COLOR</name>
<dbReference type="EMBL" id="AMCV02000015">
    <property type="protein sequence ID" value="TDZ21123.1"/>
    <property type="molecule type" value="Genomic_DNA"/>
</dbReference>
<gene>
    <name evidence="1" type="ORF">Cob_v006048</name>
</gene>